<evidence type="ECO:0000256" key="1">
    <source>
        <dbReference type="ARBA" id="ARBA00004141"/>
    </source>
</evidence>
<evidence type="ECO:0000313" key="9">
    <source>
        <dbReference type="EMBL" id="KAL2055829.1"/>
    </source>
</evidence>
<feature type="transmembrane region" description="Helical" evidence="7">
    <location>
        <begin position="40"/>
        <end position="60"/>
    </location>
</feature>
<feature type="region of interest" description="Disordered" evidence="6">
    <location>
        <begin position="1"/>
        <end position="29"/>
    </location>
</feature>
<comment type="similarity">
    <text evidence="5">Belongs to the SAT4 family.</text>
</comment>
<feature type="transmembrane region" description="Helical" evidence="7">
    <location>
        <begin position="206"/>
        <end position="226"/>
    </location>
</feature>
<comment type="caution">
    <text evidence="9">The sequence shown here is derived from an EMBL/GenBank/DDBJ whole genome shotgun (WGS) entry which is preliminary data.</text>
</comment>
<evidence type="ECO:0000256" key="4">
    <source>
        <dbReference type="ARBA" id="ARBA00023136"/>
    </source>
</evidence>
<gene>
    <name evidence="9" type="ORF">ABVK25_004073</name>
</gene>
<dbReference type="PANTHER" id="PTHR33048">
    <property type="entry name" value="PTH11-LIKE INTEGRAL MEMBRANE PROTEIN (AFU_ORTHOLOGUE AFUA_5G11245)"/>
    <property type="match status" value="1"/>
</dbReference>
<evidence type="ECO:0000259" key="8">
    <source>
        <dbReference type="Pfam" id="PF20684"/>
    </source>
</evidence>
<comment type="subcellular location">
    <subcellularLocation>
        <location evidence="1">Membrane</location>
        <topology evidence="1">Multi-pass membrane protein</topology>
    </subcellularLocation>
</comment>
<dbReference type="InterPro" id="IPR049326">
    <property type="entry name" value="Rhodopsin_dom_fungi"/>
</dbReference>
<proteinExistence type="inferred from homology"/>
<reference evidence="9 10" key="1">
    <citation type="submission" date="2024-09" db="EMBL/GenBank/DDBJ databases">
        <title>Rethinking Asexuality: The Enigmatic Case of Functional Sexual Genes in Lepraria (Stereocaulaceae).</title>
        <authorList>
            <person name="Doellman M."/>
            <person name="Sun Y."/>
            <person name="Barcenas-Pena A."/>
            <person name="Lumbsch H.T."/>
            <person name="Grewe F."/>
        </authorList>
    </citation>
    <scope>NUCLEOTIDE SEQUENCE [LARGE SCALE GENOMIC DNA]</scope>
    <source>
        <strain evidence="9 10">Grewe 0041</strain>
    </source>
</reference>
<feature type="transmembrane region" description="Helical" evidence="7">
    <location>
        <begin position="72"/>
        <end position="91"/>
    </location>
</feature>
<dbReference type="InterPro" id="IPR052337">
    <property type="entry name" value="SAT4-like"/>
</dbReference>
<feature type="transmembrane region" description="Helical" evidence="7">
    <location>
        <begin position="270"/>
        <end position="294"/>
    </location>
</feature>
<evidence type="ECO:0000256" key="5">
    <source>
        <dbReference type="ARBA" id="ARBA00038359"/>
    </source>
</evidence>
<keyword evidence="3 7" id="KW-1133">Transmembrane helix</keyword>
<feature type="transmembrane region" description="Helical" evidence="7">
    <location>
        <begin position="156"/>
        <end position="177"/>
    </location>
</feature>
<feature type="transmembrane region" description="Helical" evidence="7">
    <location>
        <begin position="238"/>
        <end position="258"/>
    </location>
</feature>
<keyword evidence="2 7" id="KW-0812">Transmembrane</keyword>
<dbReference type="Pfam" id="PF20684">
    <property type="entry name" value="Fung_rhodopsin"/>
    <property type="match status" value="1"/>
</dbReference>
<evidence type="ECO:0000256" key="3">
    <source>
        <dbReference type="ARBA" id="ARBA00022989"/>
    </source>
</evidence>
<sequence length="402" mass="45089">MIHEAMSTPSKPVNLANEPSGPPPPSATVDFKTSDTTAPIVIAVISVFLGIMIFFVRVWVYTKLKVDKRGTWDDLMCAIGVLSIMVFYVMLNLQLTEGDYRKHIWDSPLVVTTSDQYFKINYVDGWISTLSYIFAKLTFFLLYLQLFRPFRWLKIGIIGGAIIVTGVYAGFLLANLIGQTLYRDQTWLDDFESQHYISSLKLSMPLAAWTLVPDVYILVLPITGVLRLQLPPRRKVAASMVFMTGIGACICSSLSLYYRMKINAIDISPSVINVEIIALVELCIGLCISCMPALSRMLRRSLPPYETLRSNLCSTASRLRGKLSGKSSPGERSIHAVKVDAGNGTYEALEDPFFPQSSLRQEYEVKKIESVKTKDATGDSHDLSDDRTHLRVDLEQGYAKRW</sequence>
<dbReference type="EMBL" id="JBHFEH010000010">
    <property type="protein sequence ID" value="KAL2055829.1"/>
    <property type="molecule type" value="Genomic_DNA"/>
</dbReference>
<keyword evidence="4 7" id="KW-0472">Membrane</keyword>
<organism evidence="9 10">
    <name type="scientific">Lepraria finkii</name>
    <dbReference type="NCBI Taxonomy" id="1340010"/>
    <lineage>
        <taxon>Eukaryota</taxon>
        <taxon>Fungi</taxon>
        <taxon>Dikarya</taxon>
        <taxon>Ascomycota</taxon>
        <taxon>Pezizomycotina</taxon>
        <taxon>Lecanoromycetes</taxon>
        <taxon>OSLEUM clade</taxon>
        <taxon>Lecanoromycetidae</taxon>
        <taxon>Lecanorales</taxon>
        <taxon>Lecanorineae</taxon>
        <taxon>Stereocaulaceae</taxon>
        <taxon>Lepraria</taxon>
    </lineage>
</organism>
<feature type="transmembrane region" description="Helical" evidence="7">
    <location>
        <begin position="125"/>
        <end position="144"/>
    </location>
</feature>
<accession>A0ABR4BDA4</accession>
<evidence type="ECO:0000256" key="7">
    <source>
        <dbReference type="SAM" id="Phobius"/>
    </source>
</evidence>
<dbReference type="Proteomes" id="UP001590951">
    <property type="component" value="Unassembled WGS sequence"/>
</dbReference>
<evidence type="ECO:0000256" key="2">
    <source>
        <dbReference type="ARBA" id="ARBA00022692"/>
    </source>
</evidence>
<keyword evidence="10" id="KW-1185">Reference proteome</keyword>
<feature type="domain" description="Rhodopsin" evidence="8">
    <location>
        <begin position="60"/>
        <end position="300"/>
    </location>
</feature>
<evidence type="ECO:0000256" key="6">
    <source>
        <dbReference type="SAM" id="MobiDB-lite"/>
    </source>
</evidence>
<protein>
    <recommendedName>
        <fullName evidence="8">Rhodopsin domain-containing protein</fullName>
    </recommendedName>
</protein>
<evidence type="ECO:0000313" key="10">
    <source>
        <dbReference type="Proteomes" id="UP001590951"/>
    </source>
</evidence>
<name>A0ABR4BDA4_9LECA</name>
<dbReference type="PANTHER" id="PTHR33048:SF158">
    <property type="entry name" value="MEMBRANE PROTEIN PTH11-LIKE, PUTATIVE-RELATED"/>
    <property type="match status" value="1"/>
</dbReference>